<sequence length="294" mass="34193">MNHSNQPRYQRIDSSLPKLSKYENSCDGDELGTEDGTEDGELLHDGASSRHSRQFCAGKASKILALANLCLTIALLGTWITTAFWLRSNELTRAPKPPYSPVREDGFIEYVNKRFKPQREFQQEEGEELEAAWNTSLGPSDGIVRLPKEISDKLSRTIEVYYEPGQYIYGISVFHQLHCLNIIRKSFYPQKFFPEKTDGQVKFHKNHCIDFIRQSIMCSADISMAYWWNKNYTYKDEDGVEHFTQEYLDKTPKERSYGSFLMWDVEHQCRNLGLITDWVAKHQLRDDAYIFSSN</sequence>
<evidence type="ECO:0000313" key="4">
    <source>
        <dbReference type="EMBL" id="OXV10307.1"/>
    </source>
</evidence>
<dbReference type="AlphaFoldDB" id="A0A232M2J5"/>
<dbReference type="InterPro" id="IPR021765">
    <property type="entry name" value="UstYa-like"/>
</dbReference>
<organism evidence="4 5">
    <name type="scientific">Elaphomyces granulatus</name>
    <dbReference type="NCBI Taxonomy" id="519963"/>
    <lineage>
        <taxon>Eukaryota</taxon>
        <taxon>Fungi</taxon>
        <taxon>Dikarya</taxon>
        <taxon>Ascomycota</taxon>
        <taxon>Pezizomycotina</taxon>
        <taxon>Eurotiomycetes</taxon>
        <taxon>Eurotiomycetidae</taxon>
        <taxon>Eurotiales</taxon>
        <taxon>Elaphomycetaceae</taxon>
        <taxon>Elaphomyces</taxon>
    </lineage>
</organism>
<feature type="compositionally biased region" description="Acidic residues" evidence="2">
    <location>
        <begin position="26"/>
        <end position="40"/>
    </location>
</feature>
<keyword evidence="3" id="KW-0812">Transmembrane</keyword>
<accession>A0A232M2J5</accession>
<dbReference type="Proteomes" id="UP000243515">
    <property type="component" value="Unassembled WGS sequence"/>
</dbReference>
<keyword evidence="5" id="KW-1185">Reference proteome</keyword>
<protein>
    <recommendedName>
        <fullName evidence="6">Tat pathway signal sequence</fullName>
    </recommendedName>
</protein>
<dbReference type="GO" id="GO:0043386">
    <property type="term" value="P:mycotoxin biosynthetic process"/>
    <property type="evidence" value="ECO:0007669"/>
    <property type="project" value="InterPro"/>
</dbReference>
<proteinExistence type="inferred from homology"/>
<comment type="caution">
    <text evidence="4">The sequence shown here is derived from an EMBL/GenBank/DDBJ whole genome shotgun (WGS) entry which is preliminary data.</text>
</comment>
<dbReference type="EMBL" id="NPHW01003007">
    <property type="protein sequence ID" value="OXV10307.1"/>
    <property type="molecule type" value="Genomic_DNA"/>
</dbReference>
<feature type="transmembrane region" description="Helical" evidence="3">
    <location>
        <begin position="63"/>
        <end position="86"/>
    </location>
</feature>
<comment type="similarity">
    <text evidence="1">Belongs to the ustYa family.</text>
</comment>
<evidence type="ECO:0000313" key="5">
    <source>
        <dbReference type="Proteomes" id="UP000243515"/>
    </source>
</evidence>
<keyword evidence="3" id="KW-1133">Transmembrane helix</keyword>
<dbReference type="PANTHER" id="PTHR33365">
    <property type="entry name" value="YALI0B05434P"/>
    <property type="match status" value="1"/>
</dbReference>
<keyword evidence="3" id="KW-0472">Membrane</keyword>
<dbReference type="PANTHER" id="PTHR33365:SF13">
    <property type="entry name" value="TAT PATHWAY SIGNAL SEQUENCE"/>
    <property type="match status" value="1"/>
</dbReference>
<evidence type="ECO:0008006" key="6">
    <source>
        <dbReference type="Google" id="ProtNLM"/>
    </source>
</evidence>
<reference evidence="4 5" key="1">
    <citation type="journal article" date="2015" name="Environ. Microbiol.">
        <title>Metagenome sequence of Elaphomyces granulatus from sporocarp tissue reveals Ascomycota ectomycorrhizal fingerprints of genome expansion and a Proteobacteria-rich microbiome.</title>
        <authorList>
            <person name="Quandt C.A."/>
            <person name="Kohler A."/>
            <person name="Hesse C.N."/>
            <person name="Sharpton T.J."/>
            <person name="Martin F."/>
            <person name="Spatafora J.W."/>
        </authorList>
    </citation>
    <scope>NUCLEOTIDE SEQUENCE [LARGE SCALE GENOMIC DNA]</scope>
    <source>
        <strain evidence="4 5">OSC145934</strain>
    </source>
</reference>
<evidence type="ECO:0000256" key="1">
    <source>
        <dbReference type="ARBA" id="ARBA00035112"/>
    </source>
</evidence>
<dbReference type="Pfam" id="PF11807">
    <property type="entry name" value="UstYa"/>
    <property type="match status" value="1"/>
</dbReference>
<name>A0A232M2J5_9EURO</name>
<dbReference type="OrthoDB" id="3687641at2759"/>
<evidence type="ECO:0000256" key="3">
    <source>
        <dbReference type="SAM" id="Phobius"/>
    </source>
</evidence>
<evidence type="ECO:0000256" key="2">
    <source>
        <dbReference type="SAM" id="MobiDB-lite"/>
    </source>
</evidence>
<feature type="region of interest" description="Disordered" evidence="2">
    <location>
        <begin position="19"/>
        <end position="45"/>
    </location>
</feature>
<gene>
    <name evidence="4" type="ORF">Egran_01932</name>
</gene>